<dbReference type="EMBL" id="JAPDNT010000027">
    <property type="protein sequence ID" value="MCW3476945.1"/>
    <property type="molecule type" value="Genomic_DNA"/>
</dbReference>
<reference evidence="2" key="2">
    <citation type="submission" date="2022-10" db="EMBL/GenBank/DDBJ databases">
        <authorList>
            <person name="Trinh H.N."/>
        </authorList>
    </citation>
    <scope>NUCLEOTIDE SEQUENCE</scope>
    <source>
        <strain evidence="2">RN2-1</strain>
    </source>
</reference>
<gene>
    <name evidence="2" type="ORF">OL599_20465</name>
</gene>
<dbReference type="AlphaFoldDB" id="A0AA42CJK0"/>
<comment type="caution">
    <text evidence="2">The sequence shown here is derived from an EMBL/GenBank/DDBJ whole genome shotgun (WGS) entry which is preliminary data.</text>
</comment>
<dbReference type="InterPro" id="IPR029061">
    <property type="entry name" value="THDP-binding"/>
</dbReference>
<proteinExistence type="predicted"/>
<dbReference type="Proteomes" id="UP001165679">
    <property type="component" value="Unassembled WGS sequence"/>
</dbReference>
<dbReference type="Gene3D" id="3.40.50.970">
    <property type="match status" value="1"/>
</dbReference>
<dbReference type="GO" id="GO:0044281">
    <property type="term" value="P:small molecule metabolic process"/>
    <property type="evidence" value="ECO:0007669"/>
    <property type="project" value="UniProtKB-ARBA"/>
</dbReference>
<evidence type="ECO:0000259" key="1">
    <source>
        <dbReference type="Pfam" id="PF02775"/>
    </source>
</evidence>
<sequence>MSGAGAYHASDLAETNYTGVATAPGCRGIRVERPDALAAALATGLGSEGPTVIDLVVTRDSARMLPAVDNRAVQVRKGDRVA</sequence>
<dbReference type="InterPro" id="IPR011766">
    <property type="entry name" value="TPP_enzyme_TPP-bd"/>
</dbReference>
<reference evidence="2" key="1">
    <citation type="submission" date="2022-09" db="EMBL/GenBank/DDBJ databases">
        <title>Rhodovastum sp. nov. RN2-1 isolated from soil in Seongnam, South Korea.</title>
        <authorList>
            <person name="Le N.T."/>
        </authorList>
    </citation>
    <scope>NUCLEOTIDE SEQUENCE</scope>
    <source>
        <strain evidence="2">RN2-1</strain>
    </source>
</reference>
<dbReference type="GO" id="GO:0030976">
    <property type="term" value="F:thiamine pyrophosphate binding"/>
    <property type="evidence" value="ECO:0007669"/>
    <property type="project" value="InterPro"/>
</dbReference>
<dbReference type="RefSeq" id="WP_264715857.1">
    <property type="nucleotide sequence ID" value="NZ_JAPDNT010000027.1"/>
</dbReference>
<keyword evidence="3" id="KW-1185">Reference proteome</keyword>
<evidence type="ECO:0000313" key="3">
    <source>
        <dbReference type="Proteomes" id="UP001165679"/>
    </source>
</evidence>
<dbReference type="GO" id="GO:0003824">
    <property type="term" value="F:catalytic activity"/>
    <property type="evidence" value="ECO:0007669"/>
    <property type="project" value="InterPro"/>
</dbReference>
<protein>
    <submittedName>
        <fullName evidence="2">Thiamine pyrophosphate-dependent enzyme</fullName>
    </submittedName>
</protein>
<accession>A0AA42CJK0</accession>
<name>A0AA42CJK0_9PROT</name>
<feature type="domain" description="Thiamine pyrophosphate enzyme TPP-binding" evidence="1">
    <location>
        <begin position="7"/>
        <end position="54"/>
    </location>
</feature>
<dbReference type="Pfam" id="PF02775">
    <property type="entry name" value="TPP_enzyme_C"/>
    <property type="match status" value="1"/>
</dbReference>
<organism evidence="2 3">
    <name type="scientific">Limobrevibacterium gyesilva</name>
    <dbReference type="NCBI Taxonomy" id="2991712"/>
    <lineage>
        <taxon>Bacteria</taxon>
        <taxon>Pseudomonadati</taxon>
        <taxon>Pseudomonadota</taxon>
        <taxon>Alphaproteobacteria</taxon>
        <taxon>Acetobacterales</taxon>
        <taxon>Acetobacteraceae</taxon>
        <taxon>Limobrevibacterium</taxon>
    </lineage>
</organism>
<evidence type="ECO:0000313" key="2">
    <source>
        <dbReference type="EMBL" id="MCW3476945.1"/>
    </source>
</evidence>
<dbReference type="SUPFAM" id="SSF52518">
    <property type="entry name" value="Thiamin diphosphate-binding fold (THDP-binding)"/>
    <property type="match status" value="1"/>
</dbReference>